<dbReference type="Gene3D" id="3.30.590.10">
    <property type="entry name" value="Glutamine synthetase/guanido kinase, catalytic domain"/>
    <property type="match status" value="1"/>
</dbReference>
<dbReference type="PANTHER" id="PTHR43785">
    <property type="entry name" value="GAMMA-GLUTAMYLPUTRESCINE SYNTHETASE"/>
    <property type="match status" value="1"/>
</dbReference>
<comment type="similarity">
    <text evidence="2 3">Belongs to the glutamine synthetase family.</text>
</comment>
<name>A0A923SDE5_9BURK</name>
<dbReference type="SUPFAM" id="SSF54368">
    <property type="entry name" value="Glutamine synthetase, N-terminal domain"/>
    <property type="match status" value="1"/>
</dbReference>
<sequence>MSGFAQRCGVHDAAREQSVARLARRLSEQGIELVRFAWCDLHGVLRGKTLVASAAERALREGVGMVSTLMLKDTSDRTAFQVFEPGGTATLPGFGFANNLLLLADPDSFRQLPWTAATGWLRAQPWFEDGTPVELDTRRVLQRALAKLADAGYTLRCGLEVEFHIYKLQDAQPSLDPMQAAWPGPAPAVSLVHPGYNLLAEGWFDLAEEPLRIVQHTAQSLGLPLLSLEVELGPSQVEAVFEATDALTAADNMVLFRNAVKMALRRAGYHATFMCRPPFPNIMSSGWHLHQSLCDARTGRNAFLREAPAPGTDTNDAAHTLSEVGASYLAGLLHHARGMTVFCTPTANGFGRFRPNALAPQSVLWGRDNRGAMVRVIGGCGDAATRIENRIGEPAANPYLYFASQVHAGLDGIARGLKPPRATDAPYAGGGESLPTSLGEALAALADDAVLCDAFGRDFVAYFSRIKQSEQQRFAAAEDIDEFQRREYFGRF</sequence>
<gene>
    <name evidence="5" type="ORF">H8N03_23640</name>
</gene>
<dbReference type="GO" id="GO:0006542">
    <property type="term" value="P:glutamine biosynthetic process"/>
    <property type="evidence" value="ECO:0007669"/>
    <property type="project" value="InterPro"/>
</dbReference>
<dbReference type="SMART" id="SM01230">
    <property type="entry name" value="Gln-synt_C"/>
    <property type="match status" value="1"/>
</dbReference>
<dbReference type="Proteomes" id="UP000608513">
    <property type="component" value="Unassembled WGS sequence"/>
</dbReference>
<dbReference type="GO" id="GO:0004356">
    <property type="term" value="F:glutamine synthetase activity"/>
    <property type="evidence" value="ECO:0007669"/>
    <property type="project" value="InterPro"/>
</dbReference>
<dbReference type="InterPro" id="IPR014746">
    <property type="entry name" value="Gln_synth/guanido_kin_cat_dom"/>
</dbReference>
<dbReference type="Gene3D" id="3.10.20.70">
    <property type="entry name" value="Glutamine synthetase, N-terminal domain"/>
    <property type="match status" value="1"/>
</dbReference>
<dbReference type="PROSITE" id="PS51987">
    <property type="entry name" value="GS_CATALYTIC"/>
    <property type="match status" value="1"/>
</dbReference>
<proteinExistence type="inferred from homology"/>
<keyword evidence="1" id="KW-0436">Ligase</keyword>
<evidence type="ECO:0000256" key="3">
    <source>
        <dbReference type="RuleBase" id="RU000384"/>
    </source>
</evidence>
<evidence type="ECO:0000313" key="6">
    <source>
        <dbReference type="Proteomes" id="UP000608513"/>
    </source>
</evidence>
<evidence type="ECO:0000256" key="2">
    <source>
        <dbReference type="PROSITE-ProRule" id="PRU01331"/>
    </source>
</evidence>
<comment type="caution">
    <text evidence="5">The sequence shown here is derived from an EMBL/GenBank/DDBJ whole genome shotgun (WGS) entry which is preliminary data.</text>
</comment>
<protein>
    <submittedName>
        <fullName evidence="5">Glutamine synthetase</fullName>
    </submittedName>
</protein>
<dbReference type="SUPFAM" id="SSF55931">
    <property type="entry name" value="Glutamine synthetase/guanido kinase"/>
    <property type="match status" value="1"/>
</dbReference>
<evidence type="ECO:0000313" key="5">
    <source>
        <dbReference type="EMBL" id="MBC5785951.1"/>
    </source>
</evidence>
<reference evidence="5" key="1">
    <citation type="submission" date="2020-08" db="EMBL/GenBank/DDBJ databases">
        <title>Ramlibacter sp. USB13 16S ribosomal RNA gene genome sequencing and assembly.</title>
        <authorList>
            <person name="Kang M."/>
        </authorList>
    </citation>
    <scope>NUCLEOTIDE SEQUENCE</scope>
    <source>
        <strain evidence="5">USB13</strain>
    </source>
</reference>
<dbReference type="InterPro" id="IPR036651">
    <property type="entry name" value="Gln_synt_N_sf"/>
</dbReference>
<dbReference type="InterPro" id="IPR008146">
    <property type="entry name" value="Gln_synth_cat_dom"/>
</dbReference>
<dbReference type="PANTHER" id="PTHR43785:SF12">
    <property type="entry name" value="TYPE-1 GLUTAMINE SYNTHETASE 2"/>
    <property type="match status" value="1"/>
</dbReference>
<evidence type="ECO:0000259" key="4">
    <source>
        <dbReference type="PROSITE" id="PS51987"/>
    </source>
</evidence>
<dbReference type="Pfam" id="PF00120">
    <property type="entry name" value="Gln-synt_C"/>
    <property type="match status" value="1"/>
</dbReference>
<dbReference type="RefSeq" id="WP_187078691.1">
    <property type="nucleotide sequence ID" value="NZ_JACORT010000013.1"/>
</dbReference>
<dbReference type="EMBL" id="JACORT010000013">
    <property type="protein sequence ID" value="MBC5785951.1"/>
    <property type="molecule type" value="Genomic_DNA"/>
</dbReference>
<organism evidence="5 6">
    <name type="scientific">Ramlibacter cellulosilyticus</name>
    <dbReference type="NCBI Taxonomy" id="2764187"/>
    <lineage>
        <taxon>Bacteria</taxon>
        <taxon>Pseudomonadati</taxon>
        <taxon>Pseudomonadota</taxon>
        <taxon>Betaproteobacteria</taxon>
        <taxon>Burkholderiales</taxon>
        <taxon>Comamonadaceae</taxon>
        <taxon>Ramlibacter</taxon>
    </lineage>
</organism>
<dbReference type="AlphaFoldDB" id="A0A923SDE5"/>
<evidence type="ECO:0000256" key="1">
    <source>
        <dbReference type="ARBA" id="ARBA00022598"/>
    </source>
</evidence>
<accession>A0A923SDE5</accession>
<feature type="domain" description="GS catalytic" evidence="4">
    <location>
        <begin position="137"/>
        <end position="492"/>
    </location>
</feature>
<keyword evidence="6" id="KW-1185">Reference proteome</keyword>